<dbReference type="InterPro" id="IPR052917">
    <property type="entry name" value="Stress-Dev_Protein"/>
</dbReference>
<feature type="domain" description="General stress protein FMN-binding split barrel" evidence="1">
    <location>
        <begin position="7"/>
        <end position="147"/>
    </location>
</feature>
<dbReference type="InterPro" id="IPR012349">
    <property type="entry name" value="Split_barrel_FMN-bd"/>
</dbReference>
<dbReference type="PANTHER" id="PTHR34818:SF1">
    <property type="entry name" value="PROTEIN BLI-3"/>
    <property type="match status" value="1"/>
</dbReference>
<evidence type="ECO:0000313" key="3">
    <source>
        <dbReference type="Proteomes" id="UP000683291"/>
    </source>
</evidence>
<dbReference type="RefSeq" id="WP_212703269.1">
    <property type="nucleotide sequence ID" value="NZ_CP073581.1"/>
</dbReference>
<dbReference type="Proteomes" id="UP000683291">
    <property type="component" value="Chromosome 1"/>
</dbReference>
<sequence length="156" mass="17031">MSDTLKEEFYDRLEEARAGMLSANGAPAVPMSHYADDDGGPIWFITAKGTDLAKSAQTSVPAQYQLASAGEGLYARVDGSLVCVEDPAQLDRLWNAIAAAWFEGGKQDPDVQLMRFDPREAEVWTTGGTAQFLYEVAKSHLTDEKPDMGRHGTITF</sequence>
<dbReference type="AlphaFoldDB" id="A0A975PKX1"/>
<name>A0A975PKX1_9RHOB</name>
<evidence type="ECO:0000313" key="2">
    <source>
        <dbReference type="EMBL" id="QUJ75064.1"/>
    </source>
</evidence>
<organism evidence="2 3">
    <name type="scientific">Sulfitobacter albidus</name>
    <dbReference type="NCBI Taxonomy" id="2829501"/>
    <lineage>
        <taxon>Bacteria</taxon>
        <taxon>Pseudomonadati</taxon>
        <taxon>Pseudomonadota</taxon>
        <taxon>Alphaproteobacteria</taxon>
        <taxon>Rhodobacterales</taxon>
        <taxon>Roseobacteraceae</taxon>
        <taxon>Sulfitobacter</taxon>
    </lineage>
</organism>
<dbReference type="KEGG" id="sual:KDD17_08395"/>
<proteinExistence type="predicted"/>
<evidence type="ECO:0000259" key="1">
    <source>
        <dbReference type="Pfam" id="PF16242"/>
    </source>
</evidence>
<dbReference type="SUPFAM" id="SSF50475">
    <property type="entry name" value="FMN-binding split barrel"/>
    <property type="match status" value="1"/>
</dbReference>
<protein>
    <submittedName>
        <fullName evidence="2">Pyridoxamine 5'-phosphate oxidase family protein</fullName>
    </submittedName>
</protein>
<dbReference type="Gene3D" id="2.30.110.10">
    <property type="entry name" value="Electron Transport, Fmn-binding Protein, Chain A"/>
    <property type="match status" value="1"/>
</dbReference>
<keyword evidence="3" id="KW-1185">Reference proteome</keyword>
<gene>
    <name evidence="2" type="ORF">KDD17_08395</name>
</gene>
<dbReference type="Pfam" id="PF16242">
    <property type="entry name" value="Pyrid_ox_like"/>
    <property type="match status" value="1"/>
</dbReference>
<dbReference type="EMBL" id="CP073581">
    <property type="protein sequence ID" value="QUJ75064.1"/>
    <property type="molecule type" value="Genomic_DNA"/>
</dbReference>
<dbReference type="PANTHER" id="PTHR34818">
    <property type="entry name" value="PROTEIN BLI-3"/>
    <property type="match status" value="1"/>
</dbReference>
<dbReference type="InterPro" id="IPR038725">
    <property type="entry name" value="YdaG_split_barrel_FMN-bd"/>
</dbReference>
<reference evidence="2" key="1">
    <citation type="submission" date="2021-04" db="EMBL/GenBank/DDBJ databases">
        <title>Complete genome sequence for Sulfitobacter sp. strain JK7-1.</title>
        <authorList>
            <person name="Park S.-J."/>
        </authorList>
    </citation>
    <scope>NUCLEOTIDE SEQUENCE</scope>
    <source>
        <strain evidence="2">JK7-1</strain>
    </source>
</reference>
<accession>A0A975PKX1</accession>